<dbReference type="AlphaFoldDB" id="A0A1I4M2P2"/>
<proteinExistence type="predicted"/>
<dbReference type="InterPro" id="IPR014231">
    <property type="entry name" value="Spore_YpjB"/>
</dbReference>
<accession>A0A1I4M2P2</accession>
<evidence type="ECO:0000256" key="1">
    <source>
        <dbReference type="SAM" id="Phobius"/>
    </source>
</evidence>
<evidence type="ECO:0000313" key="3">
    <source>
        <dbReference type="Proteomes" id="UP000199668"/>
    </source>
</evidence>
<gene>
    <name evidence="2" type="ORF">SAMN04488054_1104</name>
</gene>
<feature type="transmembrane region" description="Helical" evidence="1">
    <location>
        <begin position="233"/>
        <end position="253"/>
    </location>
</feature>
<reference evidence="2 3" key="1">
    <citation type="submission" date="2016-10" db="EMBL/GenBank/DDBJ databases">
        <authorList>
            <person name="de Groot N.N."/>
        </authorList>
    </citation>
    <scope>NUCLEOTIDE SEQUENCE [LARGE SCALE GENOMIC DNA]</scope>
    <source>
        <strain evidence="2 3">CGMCC 1.6134</strain>
    </source>
</reference>
<name>A0A1I4M2P2_9BACI</name>
<evidence type="ECO:0000313" key="2">
    <source>
        <dbReference type="EMBL" id="SFL97459.1"/>
    </source>
</evidence>
<keyword evidence="1" id="KW-0472">Membrane</keyword>
<keyword evidence="3" id="KW-1185">Reference proteome</keyword>
<dbReference type="RefSeq" id="WP_177195500.1">
    <property type="nucleotide sequence ID" value="NZ_FOTY01000010.1"/>
</dbReference>
<dbReference type="STRING" id="266892.SAMN04488054_1104"/>
<organism evidence="2 3">
    <name type="scientific">Salibacterium qingdaonense</name>
    <dbReference type="NCBI Taxonomy" id="266892"/>
    <lineage>
        <taxon>Bacteria</taxon>
        <taxon>Bacillati</taxon>
        <taxon>Bacillota</taxon>
        <taxon>Bacilli</taxon>
        <taxon>Bacillales</taxon>
        <taxon>Bacillaceae</taxon>
    </lineage>
</organism>
<keyword evidence="1" id="KW-1133">Transmembrane helix</keyword>
<sequence length="268" mass="30734">MTSNIPGKRAAWIVSAAAVILMFFHTHHLQAQTDAALPLEKVDDKAAAMHDLAVNGEFEEAKAVHSWIAGRLPEVSFDDYDMDTTQLTALLRAFDRAGTALVDADMDEAERVRIILAFRLSVDAAVTTSNPIWKEYARTLSERLEPLKENLKQGNTNDAEQRFHEWQTGFEIIRSAMYTSEKEEDYMPLVSYIRYLDSLNWEDNEQIPRIETLQRFMTDVIENHTRDGADPSLWAVIFSIGSILFVSLTYTGWKKYKGEKQHDRMRDK</sequence>
<dbReference type="Proteomes" id="UP000199668">
    <property type="component" value="Unassembled WGS sequence"/>
</dbReference>
<dbReference type="EMBL" id="FOTY01000010">
    <property type="protein sequence ID" value="SFL97459.1"/>
    <property type="molecule type" value="Genomic_DNA"/>
</dbReference>
<dbReference type="Pfam" id="PF09577">
    <property type="entry name" value="Spore_YpjB"/>
    <property type="match status" value="1"/>
</dbReference>
<keyword evidence="1" id="KW-0812">Transmembrane</keyword>
<protein>
    <submittedName>
        <fullName evidence="2">Sporulation protein YpjB</fullName>
    </submittedName>
</protein>